<evidence type="ECO:0000313" key="3">
    <source>
        <dbReference type="Proteomes" id="UP000620124"/>
    </source>
</evidence>
<evidence type="ECO:0000256" key="1">
    <source>
        <dbReference type="SAM" id="MobiDB-lite"/>
    </source>
</evidence>
<proteinExistence type="predicted"/>
<feature type="region of interest" description="Disordered" evidence="1">
    <location>
        <begin position="810"/>
        <end position="857"/>
    </location>
</feature>
<dbReference type="Proteomes" id="UP000620124">
    <property type="component" value="Unassembled WGS sequence"/>
</dbReference>
<sequence length="857" mass="94679">MLQRQPPIESVPKAIQMLRRPIRAQRSAVSTGAALIVPYGLPPPLFGPVPGRTRARRSADVFGSGDGYGTDSESAAEEDDVRGDITAGDPNEYLWGPEDNAPLPLDSQSSEFGDMESQGSGFDNATLNIAGAACAFGLEVDDDMPGLVEVSGSEDDDESDSGTRLDDTSSSLPPILPAIVEAAPQNSGRTKITSFFKVETAAEKAVRLERDHREFAEHAEEKRLRETNAIRQKAARIRADGRERVARFRARRREEKKASGWMPGQKRKRVDLVEEDVRKNKKPCGPKQKEKNKKKDAKLTNWFHPLIWSQVITAAARAGRSWHPSAIVREARKLNLGVFWKLTPQVVGRWIDPEANAAGVSKWKDSVLRNVAWAKGNSPGGHLTRTGILQPYPDIRKRINDHLTSLREAGVALTLLTIRGIMVAHIQHGAPHLFERPLGSDGSTFRCGETFVRRYLRNTLGWSERRATKAAHKLPANYEKILDAAFLREAYIIRDYAIPAALRVNTDQTQLLYQQGSGSTWTKRASGVLLPMQAVFGGKTASSCPSPSSNRYHEAVKLQYTMVPSLTATYWSNHGTMRSLVDDVIAPYFEAKKTELGLPSSQFSIWTIDCWSVHRSKKFLDWMKQNHPTIILLFVPGGCTGVWQPLDVGIQRLLKLSTKRPAHRDIVEEALGQIRAGKPGSEIKLNTTIGVLRDRSVGWIVQAIHDINNPETIQKAFELCRVGDFNRSQASLTSPEALGRLRHLRQDNPELYAELTQSGDAVTTIPVSEIEEAPFFEQDVYDDCDVPLKVVSDLLAAGSSSVTAGFAVSENGGLARSGDAEKSDAEEEPAPPPATLGRGQRRKIATSRYQGPLWEEH</sequence>
<dbReference type="OrthoDB" id="3257623at2759"/>
<keyword evidence="3" id="KW-1185">Reference proteome</keyword>
<evidence type="ECO:0000313" key="2">
    <source>
        <dbReference type="EMBL" id="KAF7371545.1"/>
    </source>
</evidence>
<feature type="region of interest" description="Disordered" evidence="1">
    <location>
        <begin position="145"/>
        <end position="173"/>
    </location>
</feature>
<keyword evidence="2" id="KW-0378">Hydrolase</keyword>
<gene>
    <name evidence="2" type="ORF">MVEN_00009500</name>
</gene>
<accession>A0A8H7DEL5</accession>
<organism evidence="2 3">
    <name type="scientific">Mycena venus</name>
    <dbReference type="NCBI Taxonomy" id="2733690"/>
    <lineage>
        <taxon>Eukaryota</taxon>
        <taxon>Fungi</taxon>
        <taxon>Dikarya</taxon>
        <taxon>Basidiomycota</taxon>
        <taxon>Agaricomycotina</taxon>
        <taxon>Agaricomycetes</taxon>
        <taxon>Agaricomycetidae</taxon>
        <taxon>Agaricales</taxon>
        <taxon>Marasmiineae</taxon>
        <taxon>Mycenaceae</taxon>
        <taxon>Mycena</taxon>
    </lineage>
</organism>
<keyword evidence="2" id="KW-0255">Endonuclease</keyword>
<dbReference type="EMBL" id="JACAZI010000001">
    <property type="protein sequence ID" value="KAF7371545.1"/>
    <property type="molecule type" value="Genomic_DNA"/>
</dbReference>
<protein>
    <submittedName>
        <fullName evidence="2">DDE superfamily endonuclease</fullName>
    </submittedName>
</protein>
<feature type="region of interest" description="Disordered" evidence="1">
    <location>
        <begin position="58"/>
        <end position="119"/>
    </location>
</feature>
<feature type="compositionally biased region" description="Polar residues" evidence="1">
    <location>
        <begin position="106"/>
        <end position="119"/>
    </location>
</feature>
<keyword evidence="2" id="KW-0540">Nuclease</keyword>
<dbReference type="AlphaFoldDB" id="A0A8H7DEL5"/>
<name>A0A8H7DEL5_9AGAR</name>
<dbReference type="GO" id="GO:0004519">
    <property type="term" value="F:endonuclease activity"/>
    <property type="evidence" value="ECO:0007669"/>
    <property type="project" value="UniProtKB-KW"/>
</dbReference>
<reference evidence="2" key="1">
    <citation type="submission" date="2020-05" db="EMBL/GenBank/DDBJ databases">
        <title>Mycena genomes resolve the evolution of fungal bioluminescence.</title>
        <authorList>
            <person name="Tsai I.J."/>
        </authorList>
    </citation>
    <scope>NUCLEOTIDE SEQUENCE</scope>
    <source>
        <strain evidence="2">CCC161011</strain>
    </source>
</reference>
<comment type="caution">
    <text evidence="2">The sequence shown here is derived from an EMBL/GenBank/DDBJ whole genome shotgun (WGS) entry which is preliminary data.</text>
</comment>